<evidence type="ECO:0000313" key="2">
    <source>
        <dbReference type="Proteomes" id="UP000287394"/>
    </source>
</evidence>
<dbReference type="KEGG" id="ccot:CCAX7_24650"/>
<dbReference type="PANTHER" id="PTHR43649">
    <property type="entry name" value="ARABINOSE-BINDING PROTEIN-RELATED"/>
    <property type="match status" value="1"/>
</dbReference>
<dbReference type="OrthoDB" id="55273at2"/>
<accession>A0A402CVI6</accession>
<sequence>MLERTSILKTMYSLQKSLTWLAAVALGGAAVVGAIHSFTSIPPAVSAPLAALPANRVRGDVVVWSWSPASDSLEAINPGFQKRDPHVHVKIVTGARMVTRLMLSLSAGVGAPDVTQLQRYDAPHYIATEQFEDLTQVAQKYQALFPKSVWNDCVMNGRVYAIPWDIGPCAVYYKKDLFAKYGVDPSTIHTWDDYIAAGQVILKKSGGRTKMLSMGSTALSNMYEMLIQQSGGQMFDDRGRIAVDTPQSRQALEVISKIVHSGISANIQPFGPEYLAGFNSDSLATYVNAVWLEATMKGMVESYPGPKAQWGVFRLPSITPGGPYVSSMGGSVLAIPKQCKNKAAAWAYIEYALCTTEGQLGMYEKGIYPGLLPALQDKAMDEPDKFFGGQPVGRLFATDVDKMNPLNRTGDYGQANRYITQALSQWYSNGAPDQDILGPLAQRMSRALDRPIAPVAVASGKTP</sequence>
<dbReference type="Proteomes" id="UP000287394">
    <property type="component" value="Chromosome"/>
</dbReference>
<proteinExistence type="predicted"/>
<dbReference type="Gene3D" id="3.40.190.10">
    <property type="entry name" value="Periplasmic binding protein-like II"/>
    <property type="match status" value="1"/>
</dbReference>
<name>A0A402CVI6_9BACT</name>
<dbReference type="RefSeq" id="WP_125205958.1">
    <property type="nucleotide sequence ID" value="NZ_AP025739.1"/>
</dbReference>
<dbReference type="SUPFAM" id="SSF53850">
    <property type="entry name" value="Periplasmic binding protein-like II"/>
    <property type="match status" value="1"/>
</dbReference>
<gene>
    <name evidence="1" type="ORF">CCAX7_24650</name>
</gene>
<evidence type="ECO:0000313" key="1">
    <source>
        <dbReference type="EMBL" id="BDI30414.1"/>
    </source>
</evidence>
<organism evidence="1 2">
    <name type="scientific">Capsulimonas corticalis</name>
    <dbReference type="NCBI Taxonomy" id="2219043"/>
    <lineage>
        <taxon>Bacteria</taxon>
        <taxon>Bacillati</taxon>
        <taxon>Armatimonadota</taxon>
        <taxon>Armatimonadia</taxon>
        <taxon>Capsulimonadales</taxon>
        <taxon>Capsulimonadaceae</taxon>
        <taxon>Capsulimonas</taxon>
    </lineage>
</organism>
<keyword evidence="2" id="KW-1185">Reference proteome</keyword>
<dbReference type="CDD" id="cd13585">
    <property type="entry name" value="PBP2_TMBP_like"/>
    <property type="match status" value="1"/>
</dbReference>
<dbReference type="InterPro" id="IPR050490">
    <property type="entry name" value="Bact_solute-bd_prot1"/>
</dbReference>
<dbReference type="InterPro" id="IPR006059">
    <property type="entry name" value="SBP"/>
</dbReference>
<reference evidence="1 2" key="1">
    <citation type="journal article" date="2019" name="Int. J. Syst. Evol. Microbiol.">
        <title>Capsulimonas corticalis gen. nov., sp. nov., an aerobic capsulated bacterium, of a novel bacterial order, Capsulimonadales ord. nov., of the class Armatimonadia of the phylum Armatimonadetes.</title>
        <authorList>
            <person name="Li J."/>
            <person name="Kudo C."/>
            <person name="Tonouchi A."/>
        </authorList>
    </citation>
    <scope>NUCLEOTIDE SEQUENCE [LARGE SCALE GENOMIC DNA]</scope>
    <source>
        <strain evidence="1 2">AX-7</strain>
    </source>
</reference>
<protein>
    <submittedName>
        <fullName evidence="1">Sugar ABC transporter substrate-binding protein</fullName>
    </submittedName>
</protein>
<dbReference type="AlphaFoldDB" id="A0A402CVI6"/>
<dbReference type="Pfam" id="PF01547">
    <property type="entry name" value="SBP_bac_1"/>
    <property type="match status" value="1"/>
</dbReference>
<dbReference type="EMBL" id="AP025739">
    <property type="protein sequence ID" value="BDI30414.1"/>
    <property type="molecule type" value="Genomic_DNA"/>
</dbReference>
<dbReference type="PANTHER" id="PTHR43649:SF12">
    <property type="entry name" value="DIACETYLCHITOBIOSE BINDING PROTEIN DASA"/>
    <property type="match status" value="1"/>
</dbReference>